<evidence type="ECO:0000313" key="3">
    <source>
        <dbReference type="EMBL" id="CAD9519530.1"/>
    </source>
</evidence>
<dbReference type="EMBL" id="HBGW01014208">
    <property type="protein sequence ID" value="CAD9519530.1"/>
    <property type="molecule type" value="Transcribed_RNA"/>
</dbReference>
<sequence length="433" mass="47575">MATKEYAAVAQKVDQVDAELAQEDKVLAAMEADFQAAEARVEVAEARYARSRRAIERELGNGAASPAPARAAAPSGQQEDTKDEEDEERKVDKDPTRRESHASKNTSARPQKEVNRDKWIAARAEEGRVRERATKARERLRRNARDRKFQAAEEVAPAEAPAQADEDKAAAPEEKPLKRDLGLAESAAAKEGAQGIADRVNCLKERSNAAEKRAALLRVLTGGKEEYYTFEPSDVLRDLKDRGLLDGGFDDLLALVAQAAPPSKPAEVPAEGWAAGAKKASGIERLDDKPFKEAEGFYLKSVEEKSMAAAEAELEAAEARLGELVSKAEARFGRLNSGTSDDFKPPPRRQVSGEEHRVDEEEAERLEAQHDPDAHRESRGSKNTSALNPKVVSKEKWESARGKESREREHDKMAREARRAEARDLKQGAADVA</sequence>
<dbReference type="AlphaFoldDB" id="A0A6V0E5S1"/>
<evidence type="ECO:0000256" key="2">
    <source>
        <dbReference type="SAM" id="MobiDB-lite"/>
    </source>
</evidence>
<keyword evidence="1" id="KW-0175">Coiled coil</keyword>
<name>A0A6V0E5S1_9DINO</name>
<feature type="coiled-coil region" evidence="1">
    <location>
        <begin position="13"/>
        <end position="54"/>
    </location>
</feature>
<feature type="compositionally biased region" description="Low complexity" evidence="2">
    <location>
        <begin position="152"/>
        <end position="163"/>
    </location>
</feature>
<proteinExistence type="predicted"/>
<gene>
    <name evidence="3" type="ORF">BRAN1462_LOCUS9027</name>
</gene>
<feature type="compositionally biased region" description="Low complexity" evidence="2">
    <location>
        <begin position="63"/>
        <end position="75"/>
    </location>
</feature>
<organism evidence="3">
    <name type="scientific">Zooxanthella nutricula</name>
    <dbReference type="NCBI Taxonomy" id="1333877"/>
    <lineage>
        <taxon>Eukaryota</taxon>
        <taxon>Sar</taxon>
        <taxon>Alveolata</taxon>
        <taxon>Dinophyceae</taxon>
        <taxon>Peridiniales</taxon>
        <taxon>Peridiniales incertae sedis</taxon>
        <taxon>Zooxanthella</taxon>
    </lineage>
</organism>
<feature type="compositionally biased region" description="Basic and acidic residues" evidence="2">
    <location>
        <begin position="392"/>
        <end position="426"/>
    </location>
</feature>
<protein>
    <submittedName>
        <fullName evidence="3">Uncharacterized protein</fullName>
    </submittedName>
</protein>
<feature type="compositionally biased region" description="Basic and acidic residues" evidence="2">
    <location>
        <begin position="88"/>
        <end position="102"/>
    </location>
</feature>
<feature type="compositionally biased region" description="Basic and acidic residues" evidence="2">
    <location>
        <begin position="110"/>
        <end position="151"/>
    </location>
</feature>
<feature type="region of interest" description="Disordered" evidence="2">
    <location>
        <begin position="57"/>
        <end position="196"/>
    </location>
</feature>
<evidence type="ECO:0000256" key="1">
    <source>
        <dbReference type="SAM" id="Coils"/>
    </source>
</evidence>
<reference evidence="3" key="1">
    <citation type="submission" date="2021-01" db="EMBL/GenBank/DDBJ databases">
        <authorList>
            <person name="Corre E."/>
            <person name="Pelletier E."/>
            <person name="Niang G."/>
            <person name="Scheremetjew M."/>
            <person name="Finn R."/>
            <person name="Kale V."/>
            <person name="Holt S."/>
            <person name="Cochrane G."/>
            <person name="Meng A."/>
            <person name="Brown T."/>
            <person name="Cohen L."/>
        </authorList>
    </citation>
    <scope>NUCLEOTIDE SEQUENCE</scope>
    <source>
        <strain evidence="3">RCC3387</strain>
    </source>
</reference>
<accession>A0A6V0E5S1</accession>
<feature type="region of interest" description="Disordered" evidence="2">
    <location>
        <begin position="332"/>
        <end position="433"/>
    </location>
</feature>
<feature type="compositionally biased region" description="Basic and acidic residues" evidence="2">
    <location>
        <begin position="165"/>
        <end position="182"/>
    </location>
</feature>
<feature type="coiled-coil region" evidence="1">
    <location>
        <begin position="300"/>
        <end position="327"/>
    </location>
</feature>
<feature type="compositionally biased region" description="Basic and acidic residues" evidence="2">
    <location>
        <begin position="341"/>
        <end position="380"/>
    </location>
</feature>